<dbReference type="CDD" id="cd00030">
    <property type="entry name" value="C2"/>
    <property type="match status" value="1"/>
</dbReference>
<dbReference type="Ensembl" id="ENSAMXT00000056017.1">
    <property type="protein sequence ID" value="ENSAMXP00000044323.1"/>
    <property type="gene ID" value="ENSAMXG00000038681.1"/>
</dbReference>
<proteinExistence type="predicted"/>
<dbReference type="GO" id="GO:0016020">
    <property type="term" value="C:membrane"/>
    <property type="evidence" value="ECO:0007669"/>
    <property type="project" value="TreeGrafter"/>
</dbReference>
<evidence type="ECO:0000256" key="1">
    <source>
        <dbReference type="SAM" id="SignalP"/>
    </source>
</evidence>
<keyword evidence="4" id="KW-1185">Reference proteome</keyword>
<dbReference type="GO" id="GO:0022829">
    <property type="term" value="F:wide pore channel activity"/>
    <property type="evidence" value="ECO:0007669"/>
    <property type="project" value="TreeGrafter"/>
</dbReference>
<evidence type="ECO:0000313" key="3">
    <source>
        <dbReference type="Ensembl" id="ENSAMXP00000044323.1"/>
    </source>
</evidence>
<dbReference type="SUPFAM" id="SSF49562">
    <property type="entry name" value="C2 domain (Calcium/lipid-binding domain, CaLB)"/>
    <property type="match status" value="1"/>
</dbReference>
<evidence type="ECO:0000259" key="2">
    <source>
        <dbReference type="PROSITE" id="PS50004"/>
    </source>
</evidence>
<dbReference type="STRING" id="7994.ENSAMXP00000044323"/>
<feature type="signal peptide" evidence="1">
    <location>
        <begin position="1"/>
        <end position="26"/>
    </location>
</feature>
<reference evidence="4" key="1">
    <citation type="submission" date="2013-03" db="EMBL/GenBank/DDBJ databases">
        <authorList>
            <person name="Jeffery W."/>
            <person name="Warren W."/>
            <person name="Wilson R.K."/>
        </authorList>
    </citation>
    <scope>NUCLEOTIDE SEQUENCE</scope>
    <source>
        <strain evidence="4">female</strain>
    </source>
</reference>
<keyword evidence="1" id="KW-0732">Signal</keyword>
<dbReference type="InParanoid" id="A0A3B1JPV4"/>
<dbReference type="Gene3D" id="2.60.40.150">
    <property type="entry name" value="C2 domain"/>
    <property type="match status" value="1"/>
</dbReference>
<reference evidence="3" key="3">
    <citation type="submission" date="2025-08" db="UniProtKB">
        <authorList>
            <consortium name="Ensembl"/>
        </authorList>
    </citation>
    <scope>IDENTIFICATION</scope>
</reference>
<dbReference type="GO" id="GO:0001913">
    <property type="term" value="P:T cell mediated cytotoxicity"/>
    <property type="evidence" value="ECO:0007669"/>
    <property type="project" value="TreeGrafter"/>
</dbReference>
<dbReference type="InterPro" id="IPR000008">
    <property type="entry name" value="C2_dom"/>
</dbReference>
<feature type="domain" description="C2" evidence="2">
    <location>
        <begin position="8"/>
        <end position="123"/>
    </location>
</feature>
<accession>A0A3B1JPV4</accession>
<dbReference type="Bgee" id="ENSAMXG00000038681">
    <property type="expression patterns" value="Expressed in ovary and 8 other cell types or tissues"/>
</dbReference>
<dbReference type="Pfam" id="PF00168">
    <property type="entry name" value="C2"/>
    <property type="match status" value="1"/>
</dbReference>
<organism evidence="3 4">
    <name type="scientific">Astyanax mexicanus</name>
    <name type="common">Blind cave fish</name>
    <name type="synonym">Astyanax fasciatus mexicanus</name>
    <dbReference type="NCBI Taxonomy" id="7994"/>
    <lineage>
        <taxon>Eukaryota</taxon>
        <taxon>Metazoa</taxon>
        <taxon>Chordata</taxon>
        <taxon>Craniata</taxon>
        <taxon>Vertebrata</taxon>
        <taxon>Euteleostomi</taxon>
        <taxon>Actinopterygii</taxon>
        <taxon>Neopterygii</taxon>
        <taxon>Teleostei</taxon>
        <taxon>Ostariophysi</taxon>
        <taxon>Characiformes</taxon>
        <taxon>Characoidei</taxon>
        <taxon>Acestrorhamphidae</taxon>
        <taxon>Acestrorhamphinae</taxon>
        <taxon>Astyanax</taxon>
    </lineage>
</organism>
<name>A0A3B1JPV4_ASTMX</name>
<dbReference type="InterPro" id="IPR052784">
    <property type="entry name" value="Perforin-1_pore-forming"/>
</dbReference>
<dbReference type="InterPro" id="IPR035892">
    <property type="entry name" value="C2_domain_sf"/>
</dbReference>
<dbReference type="PROSITE" id="PS50004">
    <property type="entry name" value="C2"/>
    <property type="match status" value="1"/>
</dbReference>
<dbReference type="PANTHER" id="PTHR46096">
    <property type="entry name" value="PERFORIN-1"/>
    <property type="match status" value="1"/>
</dbReference>
<dbReference type="SMART" id="SM00239">
    <property type="entry name" value="C2"/>
    <property type="match status" value="1"/>
</dbReference>
<feature type="chain" id="PRO_5017226627" evidence="1">
    <location>
        <begin position="27"/>
        <end position="134"/>
    </location>
</feature>
<dbReference type="GO" id="GO:0051607">
    <property type="term" value="P:defense response to virus"/>
    <property type="evidence" value="ECO:0007669"/>
    <property type="project" value="TreeGrafter"/>
</dbReference>
<reference evidence="3" key="4">
    <citation type="submission" date="2025-09" db="UniProtKB">
        <authorList>
            <consortium name="Ensembl"/>
        </authorList>
    </citation>
    <scope>IDENTIFICATION</scope>
</reference>
<dbReference type="Proteomes" id="UP000018467">
    <property type="component" value="Unassembled WGS sequence"/>
</dbReference>
<dbReference type="GO" id="GO:0001771">
    <property type="term" value="P:immunological synapse formation"/>
    <property type="evidence" value="ECO:0007669"/>
    <property type="project" value="TreeGrafter"/>
</dbReference>
<dbReference type="AlphaFoldDB" id="A0A3B1JPV4"/>
<dbReference type="GeneTree" id="ENSGT00390000012710"/>
<evidence type="ECO:0000313" key="4">
    <source>
        <dbReference type="Proteomes" id="UP000018467"/>
    </source>
</evidence>
<protein>
    <submittedName>
        <fullName evidence="3">Si:ch211-240l19.6</fullName>
    </submittedName>
</protein>
<dbReference type="PANTHER" id="PTHR46096:SF1">
    <property type="entry name" value="PERFORIN 1.5"/>
    <property type="match status" value="1"/>
</dbReference>
<reference evidence="4" key="2">
    <citation type="journal article" date="2014" name="Nat. Commun.">
        <title>The cavefish genome reveals candidate genes for eye loss.</title>
        <authorList>
            <person name="McGaugh S.E."/>
            <person name="Gross J.B."/>
            <person name="Aken B."/>
            <person name="Blin M."/>
            <person name="Borowsky R."/>
            <person name="Chalopin D."/>
            <person name="Hinaux H."/>
            <person name="Jeffery W.R."/>
            <person name="Keene A."/>
            <person name="Ma L."/>
            <person name="Minx P."/>
            <person name="Murphy D."/>
            <person name="O'Quin K.E."/>
            <person name="Retaux S."/>
            <person name="Rohner N."/>
            <person name="Searle S.M."/>
            <person name="Stahl B.A."/>
            <person name="Tabin C."/>
            <person name="Volff J.N."/>
            <person name="Yoshizawa M."/>
            <person name="Warren W.C."/>
        </authorList>
    </citation>
    <scope>NUCLEOTIDE SEQUENCE [LARGE SCALE GENOMIC DNA]</scope>
    <source>
        <strain evidence="4">female</strain>
    </source>
</reference>
<sequence>MATIMTLRLTCVALLVVVAHLELTDAAVRVWGMRASRLEGDPTGPPDPYLKVWCGSSFAGMTQFYRDTSSPSWNAEFHIPSCRANDNLKLEVWDKDLNVDDHLGTCITQVRYGSNNNKSCRVGKGTLTYNYKLS</sequence>